<accession>A0A154P7K2</accession>
<proteinExistence type="predicted"/>
<gene>
    <name evidence="2" type="ORF">WN55_09924</name>
</gene>
<feature type="transmembrane region" description="Helical" evidence="1">
    <location>
        <begin position="205"/>
        <end position="223"/>
    </location>
</feature>
<dbReference type="OrthoDB" id="9895378at2759"/>
<organism evidence="2 3">
    <name type="scientific">Dufourea novaeangliae</name>
    <name type="common">Sweat bee</name>
    <dbReference type="NCBI Taxonomy" id="178035"/>
    <lineage>
        <taxon>Eukaryota</taxon>
        <taxon>Metazoa</taxon>
        <taxon>Ecdysozoa</taxon>
        <taxon>Arthropoda</taxon>
        <taxon>Hexapoda</taxon>
        <taxon>Insecta</taxon>
        <taxon>Pterygota</taxon>
        <taxon>Neoptera</taxon>
        <taxon>Endopterygota</taxon>
        <taxon>Hymenoptera</taxon>
        <taxon>Apocrita</taxon>
        <taxon>Aculeata</taxon>
        <taxon>Apoidea</taxon>
        <taxon>Anthophila</taxon>
        <taxon>Halictidae</taxon>
        <taxon>Rophitinae</taxon>
        <taxon>Dufourea</taxon>
    </lineage>
</organism>
<evidence type="ECO:0000256" key="1">
    <source>
        <dbReference type="SAM" id="Phobius"/>
    </source>
</evidence>
<sequence>MKNMEGMKAKRDARRKRILENSEKRLLKITGLNGDTKLEDTSSQTSFIYRNMQEDTLQPDINGTISDDRIKNADILESDDIRNGILTSPKDKCNDIRTEAKNVHNTLARMKLLPPILLINRTYYMLLAFILNILLVLELDYLFGETIVMPCLLMMLGRLYGCTNTRETEGGSLLCTALILCNIKPEVTYRVKKFVTLLHLVVEDLAVYIFSFSLMHYAFFHCLRKIDILEY</sequence>
<keyword evidence="3" id="KW-1185">Reference proteome</keyword>
<dbReference type="EMBL" id="KQ434831">
    <property type="protein sequence ID" value="KZC07842.1"/>
    <property type="molecule type" value="Genomic_DNA"/>
</dbReference>
<protein>
    <recommendedName>
        <fullName evidence="4">Calcium signal-modulating cyclophilin ligand</fullName>
    </recommendedName>
</protein>
<keyword evidence="1" id="KW-0812">Transmembrane</keyword>
<reference evidence="2 3" key="1">
    <citation type="submission" date="2015-07" db="EMBL/GenBank/DDBJ databases">
        <title>The genome of Dufourea novaeangliae.</title>
        <authorList>
            <person name="Pan H."/>
            <person name="Kapheim K."/>
        </authorList>
    </citation>
    <scope>NUCLEOTIDE SEQUENCE [LARGE SCALE GENOMIC DNA]</scope>
    <source>
        <strain evidence="2">0120121106</strain>
        <tissue evidence="2">Whole body</tissue>
    </source>
</reference>
<evidence type="ECO:0000313" key="2">
    <source>
        <dbReference type="EMBL" id="KZC07842.1"/>
    </source>
</evidence>
<dbReference type="Proteomes" id="UP000076502">
    <property type="component" value="Unassembled WGS sequence"/>
</dbReference>
<name>A0A154P7K2_DUFNO</name>
<keyword evidence="1" id="KW-0472">Membrane</keyword>
<evidence type="ECO:0008006" key="4">
    <source>
        <dbReference type="Google" id="ProtNLM"/>
    </source>
</evidence>
<feature type="transmembrane region" description="Helical" evidence="1">
    <location>
        <begin position="123"/>
        <end position="144"/>
    </location>
</feature>
<dbReference type="AlphaFoldDB" id="A0A154P7K2"/>
<evidence type="ECO:0000313" key="3">
    <source>
        <dbReference type="Proteomes" id="UP000076502"/>
    </source>
</evidence>
<keyword evidence="1" id="KW-1133">Transmembrane helix</keyword>
<dbReference type="OMA" id="LYMFSFV"/>